<feature type="domain" description="Cytochrome b561" evidence="15">
    <location>
        <begin position="179"/>
        <end position="379"/>
    </location>
</feature>
<evidence type="ECO:0000256" key="6">
    <source>
        <dbReference type="ARBA" id="ARBA00022982"/>
    </source>
</evidence>
<keyword evidence="5 13" id="KW-0732">Signal</keyword>
<feature type="transmembrane region" description="Helical" evidence="12">
    <location>
        <begin position="320"/>
        <end position="343"/>
    </location>
</feature>
<feature type="domain" description="DOMON" evidence="14">
    <location>
        <begin position="55"/>
        <end position="170"/>
    </location>
</feature>
<dbReference type="AlphaFoldDB" id="A0A9R1XDV7"/>
<evidence type="ECO:0000256" key="8">
    <source>
        <dbReference type="ARBA" id="ARBA00023136"/>
    </source>
</evidence>
<keyword evidence="7 12" id="KW-1133">Transmembrane helix</keyword>
<dbReference type="InterPro" id="IPR005018">
    <property type="entry name" value="DOMON_domain"/>
</dbReference>
<dbReference type="PANTHER" id="PTHR23130:SF210">
    <property type="entry name" value="CYTOCHROME B561 AND DOMON DOMAIN-CONTAINING PROTEIN"/>
    <property type="match status" value="1"/>
</dbReference>
<dbReference type="GO" id="GO:0016020">
    <property type="term" value="C:membrane"/>
    <property type="evidence" value="ECO:0007669"/>
    <property type="project" value="UniProtKB-SubCell"/>
</dbReference>
<protein>
    <recommendedName>
        <fullName evidence="10">Cytochrome b561 and DOMON domain-containing protein</fullName>
    </recommendedName>
</protein>
<dbReference type="Gene3D" id="1.20.120.1770">
    <property type="match status" value="1"/>
</dbReference>
<feature type="binding site" description="axial binding residue" evidence="11">
    <location>
        <position position="324"/>
    </location>
    <ligand>
        <name>heme b</name>
        <dbReference type="ChEBI" id="CHEBI:60344"/>
        <label>1</label>
    </ligand>
    <ligandPart>
        <name>Fe</name>
        <dbReference type="ChEBI" id="CHEBI:18248"/>
    </ligandPart>
</feature>
<organism evidence="16 17">
    <name type="scientific">Lactuca sativa</name>
    <name type="common">Garden lettuce</name>
    <dbReference type="NCBI Taxonomy" id="4236"/>
    <lineage>
        <taxon>Eukaryota</taxon>
        <taxon>Viridiplantae</taxon>
        <taxon>Streptophyta</taxon>
        <taxon>Embryophyta</taxon>
        <taxon>Tracheophyta</taxon>
        <taxon>Spermatophyta</taxon>
        <taxon>Magnoliopsida</taxon>
        <taxon>eudicotyledons</taxon>
        <taxon>Gunneridae</taxon>
        <taxon>Pentapetalae</taxon>
        <taxon>asterids</taxon>
        <taxon>campanulids</taxon>
        <taxon>Asterales</taxon>
        <taxon>Asteraceae</taxon>
        <taxon>Cichorioideae</taxon>
        <taxon>Cichorieae</taxon>
        <taxon>Lactucinae</taxon>
        <taxon>Lactuca</taxon>
    </lineage>
</organism>
<evidence type="ECO:0000256" key="1">
    <source>
        <dbReference type="ARBA" id="ARBA00004141"/>
    </source>
</evidence>
<dbReference type="PANTHER" id="PTHR23130">
    <property type="entry name" value="CYTOCHROME B561 AND DOMON DOMAIN-CONTAINING PROTEIN"/>
    <property type="match status" value="1"/>
</dbReference>
<feature type="binding site" description="axial binding residue" evidence="11">
    <location>
        <position position="255"/>
    </location>
    <ligand>
        <name>heme b</name>
        <dbReference type="ChEBI" id="CHEBI:60344"/>
        <label>1</label>
    </ligand>
    <ligandPart>
        <name>Fe</name>
        <dbReference type="ChEBI" id="CHEBI:18248"/>
    </ligandPart>
</feature>
<evidence type="ECO:0000256" key="11">
    <source>
        <dbReference type="PIRSR" id="PIRSR037471-1"/>
    </source>
</evidence>
<keyword evidence="8 10" id="KW-0472">Membrane</keyword>
<evidence type="ECO:0000256" key="9">
    <source>
        <dbReference type="ARBA" id="ARBA00053871"/>
    </source>
</evidence>
<dbReference type="CDD" id="cd08760">
    <property type="entry name" value="Cyt_b561_FRRS1_like"/>
    <property type="match status" value="1"/>
</dbReference>
<dbReference type="Proteomes" id="UP000235145">
    <property type="component" value="Unassembled WGS sequence"/>
</dbReference>
<dbReference type="PROSITE" id="PS50939">
    <property type="entry name" value="CYTOCHROME_B561"/>
    <property type="match status" value="1"/>
</dbReference>
<dbReference type="Pfam" id="PF03188">
    <property type="entry name" value="Cytochrom_B561"/>
    <property type="match status" value="1"/>
</dbReference>
<dbReference type="FunFam" id="1.20.120.1770:FF:000007">
    <property type="entry name" value="Cytochrome b561 and DOMON domain-containing protein"/>
    <property type="match status" value="1"/>
</dbReference>
<dbReference type="Pfam" id="PF04526">
    <property type="entry name" value="DUF568"/>
    <property type="match status" value="1"/>
</dbReference>
<evidence type="ECO:0000256" key="2">
    <source>
        <dbReference type="ARBA" id="ARBA00022448"/>
    </source>
</evidence>
<keyword evidence="17" id="KW-1185">Reference proteome</keyword>
<gene>
    <name evidence="16" type="ORF">LSAT_V11C400181630</name>
</gene>
<dbReference type="PROSITE" id="PS50836">
    <property type="entry name" value="DOMON"/>
    <property type="match status" value="1"/>
</dbReference>
<evidence type="ECO:0000313" key="16">
    <source>
        <dbReference type="EMBL" id="KAJ0210790.1"/>
    </source>
</evidence>
<comment type="caution">
    <text evidence="16">The sequence shown here is derived from an EMBL/GenBank/DDBJ whole genome shotgun (WGS) entry which is preliminary data.</text>
</comment>
<feature type="chain" id="PRO_5040517239" description="Cytochrome b561 and DOMON domain-containing protein" evidence="13">
    <location>
        <begin position="31"/>
        <end position="415"/>
    </location>
</feature>
<evidence type="ECO:0000256" key="10">
    <source>
        <dbReference type="PIRNR" id="PIRNR037471"/>
    </source>
</evidence>
<comment type="subcellular location">
    <subcellularLocation>
        <location evidence="1">Membrane</location>
        <topology evidence="1">Multi-pass membrane protein</topology>
    </subcellularLocation>
</comment>
<dbReference type="Gramene" id="rna-gnl|WGS:NBSK|LSAT_4X63321_mrna">
    <property type="protein sequence ID" value="cds-PLY78150.1"/>
    <property type="gene ID" value="gene-LSAT_4X63321"/>
</dbReference>
<proteinExistence type="predicted"/>
<comment type="function">
    <text evidence="9">May act as a catecholamine-responsive trans-membrane electron transporter.</text>
</comment>
<evidence type="ECO:0000256" key="5">
    <source>
        <dbReference type="ARBA" id="ARBA00022729"/>
    </source>
</evidence>
<evidence type="ECO:0000259" key="14">
    <source>
        <dbReference type="PROSITE" id="PS50836"/>
    </source>
</evidence>
<evidence type="ECO:0000313" key="17">
    <source>
        <dbReference type="Proteomes" id="UP000235145"/>
    </source>
</evidence>
<keyword evidence="2 10" id="KW-0813">Transport</keyword>
<dbReference type="CDD" id="cd09629">
    <property type="entry name" value="DOMON_CIL1_like"/>
    <property type="match status" value="1"/>
</dbReference>
<dbReference type="InterPro" id="IPR006593">
    <property type="entry name" value="Cyt_b561/ferric_Rdtase_TM"/>
</dbReference>
<reference evidence="16 17" key="1">
    <citation type="journal article" date="2017" name="Nat. Commun.">
        <title>Genome assembly with in vitro proximity ligation data and whole-genome triplication in lettuce.</title>
        <authorList>
            <person name="Reyes-Chin-Wo S."/>
            <person name="Wang Z."/>
            <person name="Yang X."/>
            <person name="Kozik A."/>
            <person name="Arikit S."/>
            <person name="Song C."/>
            <person name="Xia L."/>
            <person name="Froenicke L."/>
            <person name="Lavelle D.O."/>
            <person name="Truco M.J."/>
            <person name="Xia R."/>
            <person name="Zhu S."/>
            <person name="Xu C."/>
            <person name="Xu H."/>
            <person name="Xu X."/>
            <person name="Cox K."/>
            <person name="Korf I."/>
            <person name="Meyers B.C."/>
            <person name="Michelmore R.W."/>
        </authorList>
    </citation>
    <scope>NUCLEOTIDE SEQUENCE [LARGE SCALE GENOMIC DNA]</scope>
    <source>
        <strain evidence="17">cv. Salinas</strain>
        <tissue evidence="16">Seedlings</tissue>
    </source>
</reference>
<evidence type="ECO:0000256" key="4">
    <source>
        <dbReference type="ARBA" id="ARBA00022723"/>
    </source>
</evidence>
<accession>A0A9R1XDV7</accession>
<feature type="transmembrane region" description="Helical" evidence="12">
    <location>
        <begin position="290"/>
        <end position="308"/>
    </location>
</feature>
<dbReference type="OrthoDB" id="2419613at2759"/>
<comment type="cofactor">
    <cofactor evidence="10">
        <name>heme b</name>
        <dbReference type="ChEBI" id="CHEBI:60344"/>
    </cofactor>
    <text evidence="10">Binds 2 heme b groups non-covalently.</text>
</comment>
<keyword evidence="4 11" id="KW-0479">Metal-binding</keyword>
<dbReference type="InterPro" id="IPR017214">
    <property type="entry name" value="UCP037471"/>
</dbReference>
<dbReference type="InterPro" id="IPR045265">
    <property type="entry name" value="AIR12_DOMON"/>
</dbReference>
<keyword evidence="6 10" id="KW-0249">Electron transport</keyword>
<sequence>MGLSLSQRGVFLSFTILTTLFLSIQSQSQSQTQTCSNYAFQSNKVFTTCNDLPVLNSFLHYTYDPSTQTLQIAYRVTNIGSSKWVAWAINPTSQGMAGSQALVAFQQPDGSMKAYTSPITGYGTQLAEGELSFPVSDLSASYLDNNNEIIIFASLGLNGSGVVNQVWQEGDLSGNVPTAHATSGANVRSMGTLNLLSGQSGTQGGVLGGGSKNRKRNIHGILNAISWGIMMPIGAIIARYLRVFQSADPAWFYLHVTCQTSAYITGVAGWATGIHLGSQSPGIQFTSHRVIGIILFCVATLQVIALLVRPKKEHKHRIFWNIYHHSLGYTIIILGIINIFKGFDILNPEKKWERGYTGIIIIIAIIAAILEAYTWFVVLRRKKAANVEKTSNGNGYASNGNYGHYPYSDRTNGRV</sequence>
<evidence type="ECO:0000256" key="3">
    <source>
        <dbReference type="ARBA" id="ARBA00022692"/>
    </source>
</evidence>
<dbReference type="GO" id="GO:0046872">
    <property type="term" value="F:metal ion binding"/>
    <property type="evidence" value="ECO:0007669"/>
    <property type="project" value="UniProtKB-KW"/>
</dbReference>
<feature type="binding site" description="axial binding residue" evidence="11">
    <location>
        <position position="288"/>
    </location>
    <ligand>
        <name>heme b</name>
        <dbReference type="ChEBI" id="CHEBI:60344"/>
        <label>1</label>
    </ligand>
    <ligandPart>
        <name>Fe</name>
        <dbReference type="ChEBI" id="CHEBI:18248"/>
    </ligandPart>
</feature>
<keyword evidence="3 12" id="KW-0812">Transmembrane</keyword>
<evidence type="ECO:0000256" key="12">
    <source>
        <dbReference type="SAM" id="Phobius"/>
    </source>
</evidence>
<feature type="binding site" description="axial binding residue" evidence="11">
    <location>
        <position position="219"/>
    </location>
    <ligand>
        <name>heme b</name>
        <dbReference type="ChEBI" id="CHEBI:60344"/>
        <label>1</label>
    </ligand>
    <ligandPart>
        <name>Fe</name>
        <dbReference type="ChEBI" id="CHEBI:18248"/>
    </ligandPart>
</feature>
<dbReference type="PIRSF" id="PIRSF037471">
    <property type="entry name" value="UCP037471"/>
    <property type="match status" value="1"/>
</dbReference>
<dbReference type="EMBL" id="NBSK02000004">
    <property type="protein sequence ID" value="KAJ0210790.1"/>
    <property type="molecule type" value="Genomic_DNA"/>
</dbReference>
<evidence type="ECO:0000256" key="13">
    <source>
        <dbReference type="SAM" id="SignalP"/>
    </source>
</evidence>
<feature type="transmembrane region" description="Helical" evidence="12">
    <location>
        <begin position="250"/>
        <end position="270"/>
    </location>
</feature>
<evidence type="ECO:0000259" key="15">
    <source>
        <dbReference type="PROSITE" id="PS50939"/>
    </source>
</evidence>
<keyword evidence="11" id="KW-0408">Iron</keyword>
<dbReference type="SMART" id="SM00665">
    <property type="entry name" value="B561"/>
    <property type="match status" value="1"/>
</dbReference>
<name>A0A9R1XDV7_LACSA</name>
<feature type="transmembrane region" description="Helical" evidence="12">
    <location>
        <begin position="355"/>
        <end position="379"/>
    </location>
</feature>
<feature type="transmembrane region" description="Helical" evidence="12">
    <location>
        <begin position="220"/>
        <end position="238"/>
    </location>
</feature>
<evidence type="ECO:0000256" key="7">
    <source>
        <dbReference type="ARBA" id="ARBA00022989"/>
    </source>
</evidence>
<feature type="signal peptide" evidence="13">
    <location>
        <begin position="1"/>
        <end position="30"/>
    </location>
</feature>